<keyword evidence="4" id="KW-0548">Nucleotidyltransferase</keyword>
<dbReference type="InterPro" id="IPR000477">
    <property type="entry name" value="RT_dom"/>
</dbReference>
<evidence type="ECO:0000313" key="4">
    <source>
        <dbReference type="EMBL" id="GEU30797.1"/>
    </source>
</evidence>
<dbReference type="EMBL" id="BKCJ010000190">
    <property type="protein sequence ID" value="GEU30797.1"/>
    <property type="molecule type" value="Genomic_DNA"/>
</dbReference>
<protein>
    <submittedName>
        <fullName evidence="4">Reverse transcriptase domain-containing protein</fullName>
    </submittedName>
</protein>
<dbReference type="PANTHER" id="PTHR45835">
    <property type="entry name" value="YALI0A06105P"/>
    <property type="match status" value="1"/>
</dbReference>
<evidence type="ECO:0000256" key="1">
    <source>
        <dbReference type="SAM" id="Coils"/>
    </source>
</evidence>
<organism evidence="4">
    <name type="scientific">Tanacetum cinerariifolium</name>
    <name type="common">Dalmatian daisy</name>
    <name type="synonym">Chrysanthemum cinerariifolium</name>
    <dbReference type="NCBI Taxonomy" id="118510"/>
    <lineage>
        <taxon>Eukaryota</taxon>
        <taxon>Viridiplantae</taxon>
        <taxon>Streptophyta</taxon>
        <taxon>Embryophyta</taxon>
        <taxon>Tracheophyta</taxon>
        <taxon>Spermatophyta</taxon>
        <taxon>Magnoliopsida</taxon>
        <taxon>eudicotyledons</taxon>
        <taxon>Gunneridae</taxon>
        <taxon>Pentapetalae</taxon>
        <taxon>asterids</taxon>
        <taxon>campanulids</taxon>
        <taxon>Asterales</taxon>
        <taxon>Asteraceae</taxon>
        <taxon>Asteroideae</taxon>
        <taxon>Anthemideae</taxon>
        <taxon>Anthemidinae</taxon>
        <taxon>Tanacetum</taxon>
    </lineage>
</organism>
<dbReference type="InterPro" id="IPR012337">
    <property type="entry name" value="RNaseH-like_sf"/>
</dbReference>
<dbReference type="PROSITE" id="PS50994">
    <property type="entry name" value="INTEGRASE"/>
    <property type="match status" value="1"/>
</dbReference>
<comment type="caution">
    <text evidence="4">The sequence shown here is derived from an EMBL/GenBank/DDBJ whole genome shotgun (WGS) entry which is preliminary data.</text>
</comment>
<feature type="domain" description="Integrase catalytic" evidence="3">
    <location>
        <begin position="479"/>
        <end position="561"/>
    </location>
</feature>
<dbReference type="AlphaFoldDB" id="A0A6L2J2U8"/>
<keyword evidence="4" id="KW-0808">Transferase</keyword>
<reference evidence="4" key="1">
    <citation type="journal article" date="2019" name="Sci. Rep.">
        <title>Draft genome of Tanacetum cinerariifolium, the natural source of mosquito coil.</title>
        <authorList>
            <person name="Yamashiro T."/>
            <person name="Shiraishi A."/>
            <person name="Satake H."/>
            <person name="Nakayama K."/>
        </authorList>
    </citation>
    <scope>NUCLEOTIDE SEQUENCE</scope>
</reference>
<dbReference type="SUPFAM" id="SSF53098">
    <property type="entry name" value="Ribonuclease H-like"/>
    <property type="match status" value="1"/>
</dbReference>
<gene>
    <name evidence="4" type="ORF">Tci_002775</name>
</gene>
<evidence type="ECO:0000259" key="3">
    <source>
        <dbReference type="PROSITE" id="PS50994"/>
    </source>
</evidence>
<dbReference type="GO" id="GO:0015074">
    <property type="term" value="P:DNA integration"/>
    <property type="evidence" value="ECO:0007669"/>
    <property type="project" value="InterPro"/>
</dbReference>
<dbReference type="InterPro" id="IPR043128">
    <property type="entry name" value="Rev_trsase/Diguanyl_cyclase"/>
</dbReference>
<dbReference type="Gene3D" id="3.30.70.270">
    <property type="match status" value="1"/>
</dbReference>
<accession>A0A6L2J2U8</accession>
<evidence type="ECO:0000256" key="2">
    <source>
        <dbReference type="SAM" id="MobiDB-lite"/>
    </source>
</evidence>
<sequence>MLVDALLQHEVKGRVDRLVMEVEELESKQAELMDELVIKVVEEATEVTERMEQSGDYGSQNDNAMDDSIHEDDRNANVGNDRNGWSYKEFVACKPKEFDGKGGAIAYTRWVEKMEAVQDNSSLTLCLDLVMQRTITGSLTLLATEPSTIYSAILKAEVLTDEAIKNGSLKKSGEKRGDGGESSKEGMSRVITRELGLEKCLPQSPTLLGESTRVRHLMYKLQFPPSPRDALSYVHELERPEEKLKRLMSAKAEEPKLEDITIVLNFSKVFPDDLSGLPPSREVEFRIDLIYVAMSVMNNALWSDECTIGIYKLDEPSMQALPRQICYLFIDDILIYSKTKEEHEMHLGLILDLLKKEKLYIKFPKCDLWLREELDMRQRHWIELFSDYDCEIRYHPCKENVVANALSRKERLKSRRVRAINMTIQSSIKSMILAAQNEASEVANAPTEMLRGLGEQTEHRSDGALYFMDRIWVPLTGNQLEIPVWKWEKLAIDFIMKSPRTSSKHDSIWVIVDRLTKSAHFLPICKDFKMDRLDRLYLNKILARHGVPISIISDRDGRFTS</sequence>
<dbReference type="SUPFAM" id="SSF56672">
    <property type="entry name" value="DNA/RNA polymerases"/>
    <property type="match status" value="1"/>
</dbReference>
<dbReference type="Gene3D" id="3.30.420.10">
    <property type="entry name" value="Ribonuclease H-like superfamily/Ribonuclease H"/>
    <property type="match status" value="1"/>
</dbReference>
<dbReference type="InterPro" id="IPR001584">
    <property type="entry name" value="Integrase_cat-core"/>
</dbReference>
<dbReference type="PANTHER" id="PTHR45835:SF99">
    <property type="entry name" value="CHROMO DOMAIN-CONTAINING PROTEIN-RELATED"/>
    <property type="match status" value="1"/>
</dbReference>
<feature type="region of interest" description="Disordered" evidence="2">
    <location>
        <begin position="49"/>
        <end position="80"/>
    </location>
</feature>
<dbReference type="GO" id="GO:0003676">
    <property type="term" value="F:nucleic acid binding"/>
    <property type="evidence" value="ECO:0007669"/>
    <property type="project" value="InterPro"/>
</dbReference>
<keyword evidence="1" id="KW-0175">Coiled coil</keyword>
<dbReference type="InterPro" id="IPR043502">
    <property type="entry name" value="DNA/RNA_pol_sf"/>
</dbReference>
<dbReference type="Pfam" id="PF00078">
    <property type="entry name" value="RVT_1"/>
    <property type="match status" value="1"/>
</dbReference>
<name>A0A6L2J2U8_TANCI</name>
<feature type="coiled-coil region" evidence="1">
    <location>
        <begin position="8"/>
        <end position="35"/>
    </location>
</feature>
<keyword evidence="4" id="KW-0695">RNA-directed DNA polymerase</keyword>
<dbReference type="InterPro" id="IPR036397">
    <property type="entry name" value="RNaseH_sf"/>
</dbReference>
<dbReference type="GO" id="GO:0003964">
    <property type="term" value="F:RNA-directed DNA polymerase activity"/>
    <property type="evidence" value="ECO:0007669"/>
    <property type="project" value="UniProtKB-KW"/>
</dbReference>
<proteinExistence type="predicted"/>